<feature type="transmembrane region" description="Helical" evidence="6">
    <location>
        <begin position="260"/>
        <end position="282"/>
    </location>
</feature>
<reference evidence="7" key="2">
    <citation type="submission" date="2023-06" db="EMBL/GenBank/DDBJ databases">
        <authorList>
            <consortium name="Lawrence Berkeley National Laboratory"/>
            <person name="Haridas S."/>
            <person name="Hensen N."/>
            <person name="Bonometti L."/>
            <person name="Westerberg I."/>
            <person name="Brannstrom I.O."/>
            <person name="Guillou S."/>
            <person name="Cros-Aarteil S."/>
            <person name="Calhoun S."/>
            <person name="Kuo A."/>
            <person name="Mondo S."/>
            <person name="Pangilinan J."/>
            <person name="Riley R."/>
            <person name="Labutti K."/>
            <person name="Andreopoulos B."/>
            <person name="Lipzen A."/>
            <person name="Chen C."/>
            <person name="Yanf M."/>
            <person name="Daum C."/>
            <person name="Ng V."/>
            <person name="Clum A."/>
            <person name="Steindorff A."/>
            <person name="Ohm R."/>
            <person name="Martin F."/>
            <person name="Silar P."/>
            <person name="Natvig D."/>
            <person name="Lalanne C."/>
            <person name="Gautier V."/>
            <person name="Ament-Velasquez S.L."/>
            <person name="Kruys A."/>
            <person name="Hutchinson M.I."/>
            <person name="Powell A.J."/>
            <person name="Barry K."/>
            <person name="Miller A.N."/>
            <person name="Grigoriev I.V."/>
            <person name="Debuchy R."/>
            <person name="Gladieux P."/>
            <person name="Thoren M.H."/>
            <person name="Johannesson H."/>
        </authorList>
    </citation>
    <scope>NUCLEOTIDE SEQUENCE</scope>
    <source>
        <strain evidence="7">CBS 958.72</strain>
    </source>
</reference>
<keyword evidence="3 6" id="KW-1133">Transmembrane helix</keyword>
<sequence length="298" mass="31962">MEDLEFGEKPASLTEAPTPTLPDHSSGDTSNATDRTSDAPKTDDLDRTHTTASSYTASSLPPGREIVFVAVVCCAQLTTQASLGQSLSIAHVIGRSYGVARPEDLAWFLAAWGICTHMVFSIFGAMAPIGAAIGAVFAALFSLAWWPWAFWSFVLALLFFAGPAYVAVPSPPTRPSHVGDAGGILSALERIDLVSALIGIISLLLINVAWDQAPIAGWQEPYVYILLIIGVLLIPAFLYVELCVAKFPLLPLDALKLSDIGFVLGCLACGWGCFGIWFYYLWQFHLELRGASPLLATA</sequence>
<proteinExistence type="predicted"/>
<accession>A0AAE0KF98</accession>
<feature type="transmembrane region" description="Helical" evidence="6">
    <location>
        <begin position="153"/>
        <end position="171"/>
    </location>
</feature>
<evidence type="ECO:0000256" key="3">
    <source>
        <dbReference type="ARBA" id="ARBA00022989"/>
    </source>
</evidence>
<evidence type="ECO:0000256" key="2">
    <source>
        <dbReference type="ARBA" id="ARBA00022692"/>
    </source>
</evidence>
<evidence type="ECO:0000313" key="8">
    <source>
        <dbReference type="Proteomes" id="UP001287356"/>
    </source>
</evidence>
<feature type="transmembrane region" description="Helical" evidence="6">
    <location>
        <begin position="129"/>
        <end position="146"/>
    </location>
</feature>
<evidence type="ECO:0000313" key="7">
    <source>
        <dbReference type="EMBL" id="KAK3375693.1"/>
    </source>
</evidence>
<evidence type="ECO:0000256" key="6">
    <source>
        <dbReference type="SAM" id="Phobius"/>
    </source>
</evidence>
<feature type="region of interest" description="Disordered" evidence="5">
    <location>
        <begin position="1"/>
        <end position="57"/>
    </location>
</feature>
<dbReference type="PANTHER" id="PTHR42718">
    <property type="entry name" value="MAJOR FACILITATOR SUPERFAMILY MULTIDRUG TRANSPORTER MFSC"/>
    <property type="match status" value="1"/>
</dbReference>
<evidence type="ECO:0000256" key="4">
    <source>
        <dbReference type="ARBA" id="ARBA00023136"/>
    </source>
</evidence>
<feature type="compositionally biased region" description="Basic and acidic residues" evidence="5">
    <location>
        <begin position="35"/>
        <end position="49"/>
    </location>
</feature>
<comment type="subcellular location">
    <subcellularLocation>
        <location evidence="1">Membrane</location>
        <topology evidence="1">Multi-pass membrane protein</topology>
    </subcellularLocation>
</comment>
<keyword evidence="8" id="KW-1185">Reference proteome</keyword>
<dbReference type="Proteomes" id="UP001287356">
    <property type="component" value="Unassembled WGS sequence"/>
</dbReference>
<dbReference type="EMBL" id="JAULSN010000003">
    <property type="protein sequence ID" value="KAK3375693.1"/>
    <property type="molecule type" value="Genomic_DNA"/>
</dbReference>
<feature type="transmembrane region" description="Helical" evidence="6">
    <location>
        <begin position="191"/>
        <end position="210"/>
    </location>
</feature>
<keyword evidence="2 6" id="KW-0812">Transmembrane</keyword>
<protein>
    <submittedName>
        <fullName evidence="7">Uncharacterized protein</fullName>
    </submittedName>
</protein>
<dbReference type="PANTHER" id="PTHR42718:SF1">
    <property type="entry name" value="LOW AFFINITY AMMONIUM TRANSPORTER"/>
    <property type="match status" value="1"/>
</dbReference>
<organism evidence="7 8">
    <name type="scientific">Lasiosphaeria ovina</name>
    <dbReference type="NCBI Taxonomy" id="92902"/>
    <lineage>
        <taxon>Eukaryota</taxon>
        <taxon>Fungi</taxon>
        <taxon>Dikarya</taxon>
        <taxon>Ascomycota</taxon>
        <taxon>Pezizomycotina</taxon>
        <taxon>Sordariomycetes</taxon>
        <taxon>Sordariomycetidae</taxon>
        <taxon>Sordariales</taxon>
        <taxon>Lasiosphaeriaceae</taxon>
        <taxon>Lasiosphaeria</taxon>
    </lineage>
</organism>
<gene>
    <name evidence="7" type="ORF">B0T24DRAFT_676613</name>
</gene>
<dbReference type="GO" id="GO:0016020">
    <property type="term" value="C:membrane"/>
    <property type="evidence" value="ECO:0007669"/>
    <property type="project" value="UniProtKB-SubCell"/>
</dbReference>
<keyword evidence="4 6" id="KW-0472">Membrane</keyword>
<name>A0AAE0KF98_9PEZI</name>
<evidence type="ECO:0000256" key="5">
    <source>
        <dbReference type="SAM" id="MobiDB-lite"/>
    </source>
</evidence>
<evidence type="ECO:0000256" key="1">
    <source>
        <dbReference type="ARBA" id="ARBA00004141"/>
    </source>
</evidence>
<dbReference type="AlphaFoldDB" id="A0AAE0KF98"/>
<feature type="transmembrane region" description="Helical" evidence="6">
    <location>
        <begin position="222"/>
        <end position="240"/>
    </location>
</feature>
<reference evidence="7" key="1">
    <citation type="journal article" date="2023" name="Mol. Phylogenet. Evol.">
        <title>Genome-scale phylogeny and comparative genomics of the fungal order Sordariales.</title>
        <authorList>
            <person name="Hensen N."/>
            <person name="Bonometti L."/>
            <person name="Westerberg I."/>
            <person name="Brannstrom I.O."/>
            <person name="Guillou S."/>
            <person name="Cros-Aarteil S."/>
            <person name="Calhoun S."/>
            <person name="Haridas S."/>
            <person name="Kuo A."/>
            <person name="Mondo S."/>
            <person name="Pangilinan J."/>
            <person name="Riley R."/>
            <person name="LaButti K."/>
            <person name="Andreopoulos B."/>
            <person name="Lipzen A."/>
            <person name="Chen C."/>
            <person name="Yan M."/>
            <person name="Daum C."/>
            <person name="Ng V."/>
            <person name="Clum A."/>
            <person name="Steindorff A."/>
            <person name="Ohm R.A."/>
            <person name="Martin F."/>
            <person name="Silar P."/>
            <person name="Natvig D.O."/>
            <person name="Lalanne C."/>
            <person name="Gautier V."/>
            <person name="Ament-Velasquez S.L."/>
            <person name="Kruys A."/>
            <person name="Hutchinson M.I."/>
            <person name="Powell A.J."/>
            <person name="Barry K."/>
            <person name="Miller A.N."/>
            <person name="Grigoriev I.V."/>
            <person name="Debuchy R."/>
            <person name="Gladieux P."/>
            <person name="Hiltunen Thoren M."/>
            <person name="Johannesson H."/>
        </authorList>
    </citation>
    <scope>NUCLEOTIDE SEQUENCE</scope>
    <source>
        <strain evidence="7">CBS 958.72</strain>
    </source>
</reference>
<comment type="caution">
    <text evidence="7">The sequence shown here is derived from an EMBL/GenBank/DDBJ whole genome shotgun (WGS) entry which is preliminary data.</text>
</comment>